<dbReference type="RefSeq" id="WP_246903268.1">
    <property type="nucleotide sequence ID" value="NZ_JALJRB010000003.1"/>
</dbReference>
<accession>A0AA41R091</accession>
<dbReference type="GO" id="GO:1990281">
    <property type="term" value="C:efflux pump complex"/>
    <property type="evidence" value="ECO:0007669"/>
    <property type="project" value="TreeGrafter"/>
</dbReference>
<keyword evidence="5" id="KW-1185">Reference proteome</keyword>
<dbReference type="GO" id="GO:0015562">
    <property type="term" value="F:efflux transmembrane transporter activity"/>
    <property type="evidence" value="ECO:0007669"/>
    <property type="project" value="TreeGrafter"/>
</dbReference>
<dbReference type="PANTHER" id="PTHR30469:SF15">
    <property type="entry name" value="HLYD FAMILY OF SECRETION PROTEINS"/>
    <property type="match status" value="1"/>
</dbReference>
<dbReference type="InterPro" id="IPR058625">
    <property type="entry name" value="MdtA-like_BSH"/>
</dbReference>
<dbReference type="Gene3D" id="2.40.30.170">
    <property type="match status" value="1"/>
</dbReference>
<protein>
    <submittedName>
        <fullName evidence="4">Efflux RND transporter periplasmic adaptor subunit</fullName>
    </submittedName>
</protein>
<dbReference type="InterPro" id="IPR006143">
    <property type="entry name" value="RND_pump_MFP"/>
</dbReference>
<dbReference type="Proteomes" id="UP001165427">
    <property type="component" value="Unassembled WGS sequence"/>
</dbReference>
<dbReference type="Gene3D" id="2.40.50.100">
    <property type="match status" value="1"/>
</dbReference>
<proteinExistence type="inferred from homology"/>
<dbReference type="Pfam" id="PF25917">
    <property type="entry name" value="BSH_RND"/>
    <property type="match status" value="1"/>
</dbReference>
<comment type="similarity">
    <text evidence="1">Belongs to the membrane fusion protein (MFP) (TC 8.A.1) family.</text>
</comment>
<dbReference type="Pfam" id="PF25989">
    <property type="entry name" value="YknX_C"/>
    <property type="match status" value="1"/>
</dbReference>
<reference evidence="4" key="1">
    <citation type="submission" date="2022-04" db="EMBL/GenBank/DDBJ databases">
        <title>Desulfatitalea alkaliphila sp. nov., a novel anaerobic sulfate-reducing bacterium isolated from terrestrial mud volcano, Taman Peninsula, Russia.</title>
        <authorList>
            <person name="Khomyakova M.A."/>
            <person name="Merkel A.Y."/>
            <person name="Slobodkin A.I."/>
        </authorList>
    </citation>
    <scope>NUCLEOTIDE SEQUENCE</scope>
    <source>
        <strain evidence="4">M08but</strain>
    </source>
</reference>
<evidence type="ECO:0000256" key="1">
    <source>
        <dbReference type="ARBA" id="ARBA00009477"/>
    </source>
</evidence>
<dbReference type="InterPro" id="IPR058637">
    <property type="entry name" value="YknX-like_C"/>
</dbReference>
<dbReference type="Gene3D" id="2.40.420.20">
    <property type="match status" value="1"/>
</dbReference>
<comment type="caution">
    <text evidence="4">The sequence shown here is derived from an EMBL/GenBank/DDBJ whole genome shotgun (WGS) entry which is preliminary data.</text>
</comment>
<feature type="domain" description="Multidrug resistance protein MdtA-like barrel-sandwich hybrid" evidence="2">
    <location>
        <begin position="73"/>
        <end position="235"/>
    </location>
</feature>
<organism evidence="4 5">
    <name type="scientific">Desulfatitalea alkaliphila</name>
    <dbReference type="NCBI Taxonomy" id="2929485"/>
    <lineage>
        <taxon>Bacteria</taxon>
        <taxon>Pseudomonadati</taxon>
        <taxon>Thermodesulfobacteriota</taxon>
        <taxon>Desulfobacteria</taxon>
        <taxon>Desulfobacterales</taxon>
        <taxon>Desulfosarcinaceae</taxon>
        <taxon>Desulfatitalea</taxon>
    </lineage>
</organism>
<dbReference type="SUPFAM" id="SSF111369">
    <property type="entry name" value="HlyD-like secretion proteins"/>
    <property type="match status" value="1"/>
</dbReference>
<evidence type="ECO:0000259" key="3">
    <source>
        <dbReference type="Pfam" id="PF25989"/>
    </source>
</evidence>
<sequence>MKRSNKTVIVAGLVMATLAAGILAYFSYGRGATPRATAAEAVQPLPVVLTPVRQMVFEERIVVSGNVTAKHSALVSARISGVLDAVYVDRGDAVESGQPLFQTDAERLRRAVETAEQQVNVAAATVTARSATVARITADLAKVQLDYARYRRLYEQDRAVTKSAFEAQQSHFDQVRAALAEAEAGLVLARARARQADSHLAIARKDLADALVTAPIAGRVSERRLEPGEMAAAGAVVLRIEDVSVVELCAFLPENHFARVAEGRTILRARSGGIDIGEAVITTKSPTIHSTLRTFEIKALLKDPPYGVVPGARVDMTIVLQTQSAPGVPREAVLRRGPGQAVFTVRDGQAHLLAVETGPAADGWIAVRGEGLAPDTPIVHMGQERLNPGTAVVVVAEEEAAQ</sequence>
<dbReference type="PANTHER" id="PTHR30469">
    <property type="entry name" value="MULTIDRUG RESISTANCE PROTEIN MDTA"/>
    <property type="match status" value="1"/>
</dbReference>
<dbReference type="EMBL" id="JALJRB010000003">
    <property type="protein sequence ID" value="MCJ8499774.1"/>
    <property type="molecule type" value="Genomic_DNA"/>
</dbReference>
<evidence type="ECO:0000259" key="2">
    <source>
        <dbReference type="Pfam" id="PF25917"/>
    </source>
</evidence>
<dbReference type="AlphaFoldDB" id="A0AA41R091"/>
<name>A0AA41R091_9BACT</name>
<dbReference type="NCBIfam" id="TIGR01730">
    <property type="entry name" value="RND_mfp"/>
    <property type="match status" value="1"/>
</dbReference>
<dbReference type="Gene3D" id="1.10.287.470">
    <property type="entry name" value="Helix hairpin bin"/>
    <property type="match status" value="1"/>
</dbReference>
<evidence type="ECO:0000313" key="4">
    <source>
        <dbReference type="EMBL" id="MCJ8499774.1"/>
    </source>
</evidence>
<gene>
    <name evidence="4" type="ORF">MRX98_04245</name>
</gene>
<evidence type="ECO:0000313" key="5">
    <source>
        <dbReference type="Proteomes" id="UP001165427"/>
    </source>
</evidence>
<feature type="domain" description="YknX-like C-terminal permuted SH3-like" evidence="3">
    <location>
        <begin position="328"/>
        <end position="393"/>
    </location>
</feature>